<gene>
    <name evidence="2" type="ORF">PRZ48_008844</name>
</gene>
<feature type="compositionally biased region" description="Polar residues" evidence="1">
    <location>
        <begin position="121"/>
        <end position="132"/>
    </location>
</feature>
<name>A0ABR0EHM7_ZASCE</name>
<comment type="caution">
    <text evidence="2">The sequence shown here is derived from an EMBL/GenBank/DDBJ whole genome shotgun (WGS) entry which is preliminary data.</text>
</comment>
<evidence type="ECO:0000313" key="3">
    <source>
        <dbReference type="Proteomes" id="UP001305779"/>
    </source>
</evidence>
<evidence type="ECO:0000313" key="2">
    <source>
        <dbReference type="EMBL" id="KAK4500655.1"/>
    </source>
</evidence>
<reference evidence="2 3" key="1">
    <citation type="journal article" date="2023" name="G3 (Bethesda)">
        <title>A chromosome-level genome assembly of Zasmidium syzygii isolated from banana leaves.</title>
        <authorList>
            <person name="van Westerhoven A.C."/>
            <person name="Mehrabi R."/>
            <person name="Talebi R."/>
            <person name="Steentjes M.B.F."/>
            <person name="Corcolon B."/>
            <person name="Chong P.A."/>
            <person name="Kema G.H.J."/>
            <person name="Seidl M.F."/>
        </authorList>
    </citation>
    <scope>NUCLEOTIDE SEQUENCE [LARGE SCALE GENOMIC DNA]</scope>
    <source>
        <strain evidence="2 3">P124</strain>
    </source>
</reference>
<organism evidence="2 3">
    <name type="scientific">Zasmidium cellare</name>
    <name type="common">Wine cellar mold</name>
    <name type="synonym">Racodium cellare</name>
    <dbReference type="NCBI Taxonomy" id="395010"/>
    <lineage>
        <taxon>Eukaryota</taxon>
        <taxon>Fungi</taxon>
        <taxon>Dikarya</taxon>
        <taxon>Ascomycota</taxon>
        <taxon>Pezizomycotina</taxon>
        <taxon>Dothideomycetes</taxon>
        <taxon>Dothideomycetidae</taxon>
        <taxon>Mycosphaerellales</taxon>
        <taxon>Mycosphaerellaceae</taxon>
        <taxon>Zasmidium</taxon>
    </lineage>
</organism>
<dbReference type="EMBL" id="JAXOVC010000006">
    <property type="protein sequence ID" value="KAK4500655.1"/>
    <property type="molecule type" value="Genomic_DNA"/>
</dbReference>
<feature type="compositionally biased region" description="Polar residues" evidence="1">
    <location>
        <begin position="13"/>
        <end position="42"/>
    </location>
</feature>
<feature type="region of interest" description="Disordered" evidence="1">
    <location>
        <begin position="1"/>
        <end position="147"/>
    </location>
</feature>
<proteinExistence type="predicted"/>
<dbReference type="Proteomes" id="UP001305779">
    <property type="component" value="Unassembled WGS sequence"/>
</dbReference>
<feature type="compositionally biased region" description="Polar residues" evidence="1">
    <location>
        <begin position="52"/>
        <end position="61"/>
    </location>
</feature>
<protein>
    <submittedName>
        <fullName evidence="2">Uncharacterized protein</fullName>
    </submittedName>
</protein>
<accession>A0ABR0EHM7</accession>
<feature type="compositionally biased region" description="Basic and acidic residues" evidence="1">
    <location>
        <begin position="1"/>
        <end position="11"/>
    </location>
</feature>
<evidence type="ECO:0000256" key="1">
    <source>
        <dbReference type="SAM" id="MobiDB-lite"/>
    </source>
</evidence>
<sequence length="147" mass="15613">MFGKTSNKEKSCCQGSPSSQTGSPNSPAQLQRTPTINEPRQSTPEKRHGKANENSQSTPNAPTRKVTDGPIYEEPETYDVLPLPRRNTNGKATMTPEGQVGDVLSFGHGQFGDQGVGKQPQDGSDYQGNASAKFSDGREGQSGSGKS</sequence>
<keyword evidence="3" id="KW-1185">Reference proteome</keyword>